<comment type="caution">
    <text evidence="1">The sequence shown here is derived from an EMBL/GenBank/DDBJ whole genome shotgun (WGS) entry which is preliminary data.</text>
</comment>
<dbReference type="AlphaFoldDB" id="X1AG49"/>
<gene>
    <name evidence="1" type="ORF">S01H4_31512</name>
</gene>
<reference evidence="1" key="1">
    <citation type="journal article" date="2014" name="Front. Microbiol.">
        <title>High frequency of phylogenetically diverse reductive dehalogenase-homologous genes in deep subseafloor sedimentary metagenomes.</title>
        <authorList>
            <person name="Kawai M."/>
            <person name="Futagami T."/>
            <person name="Toyoda A."/>
            <person name="Takaki Y."/>
            <person name="Nishi S."/>
            <person name="Hori S."/>
            <person name="Arai W."/>
            <person name="Tsubouchi T."/>
            <person name="Morono Y."/>
            <person name="Uchiyama I."/>
            <person name="Ito T."/>
            <person name="Fujiyama A."/>
            <person name="Inagaki F."/>
            <person name="Takami H."/>
        </authorList>
    </citation>
    <scope>NUCLEOTIDE SEQUENCE</scope>
    <source>
        <strain evidence="1">Expedition CK06-06</strain>
    </source>
</reference>
<feature type="non-terminal residue" evidence="1">
    <location>
        <position position="1"/>
    </location>
</feature>
<proteinExistence type="predicted"/>
<sequence length="114" mass="11948">DMDGAPAPNMDADEFASLVYVAAVTQQYFCEDYGPEGGGIHDDLPNWLGMDLNVDGKVSLYELVLCSPIPWATAEGVQELAIFIPTIPSSSGPDSSATKAYISVILGINSPPAG</sequence>
<protein>
    <submittedName>
        <fullName evidence="1">Uncharacterized protein</fullName>
    </submittedName>
</protein>
<dbReference type="EMBL" id="BART01016376">
    <property type="protein sequence ID" value="GAG80909.1"/>
    <property type="molecule type" value="Genomic_DNA"/>
</dbReference>
<name>X1AG49_9ZZZZ</name>
<accession>X1AG49</accession>
<organism evidence="1">
    <name type="scientific">marine sediment metagenome</name>
    <dbReference type="NCBI Taxonomy" id="412755"/>
    <lineage>
        <taxon>unclassified sequences</taxon>
        <taxon>metagenomes</taxon>
        <taxon>ecological metagenomes</taxon>
    </lineage>
</organism>
<evidence type="ECO:0000313" key="1">
    <source>
        <dbReference type="EMBL" id="GAG80909.1"/>
    </source>
</evidence>